<dbReference type="GO" id="GO:0009002">
    <property type="term" value="F:serine-type D-Ala-D-Ala carboxypeptidase activity"/>
    <property type="evidence" value="ECO:0007669"/>
    <property type="project" value="UniProtKB-EC"/>
</dbReference>
<dbReference type="AlphaFoldDB" id="A0A9W6FIS2"/>
<keyword evidence="4" id="KW-0121">Carboxypeptidase</keyword>
<proteinExistence type="inferred from homology"/>
<dbReference type="InterPro" id="IPR001264">
    <property type="entry name" value="Glyco_trans_51"/>
</dbReference>
<keyword evidence="7" id="KW-0808">Transferase</keyword>
<dbReference type="NCBIfam" id="TIGR02074">
    <property type="entry name" value="PBP_1a_fam"/>
    <property type="match status" value="1"/>
</dbReference>
<evidence type="ECO:0000259" key="17">
    <source>
        <dbReference type="Pfam" id="PF00905"/>
    </source>
</evidence>
<dbReference type="PANTHER" id="PTHR32282:SF33">
    <property type="entry name" value="PEPTIDOGLYCAN GLYCOSYLTRANSFERASE"/>
    <property type="match status" value="1"/>
</dbReference>
<evidence type="ECO:0000256" key="8">
    <source>
        <dbReference type="ARBA" id="ARBA00022801"/>
    </source>
</evidence>
<evidence type="ECO:0000256" key="5">
    <source>
        <dbReference type="ARBA" id="ARBA00022670"/>
    </source>
</evidence>
<evidence type="ECO:0000256" key="16">
    <source>
        <dbReference type="SAM" id="Phobius"/>
    </source>
</evidence>
<evidence type="ECO:0000256" key="6">
    <source>
        <dbReference type="ARBA" id="ARBA00022676"/>
    </source>
</evidence>
<dbReference type="InterPro" id="IPR023346">
    <property type="entry name" value="Lysozyme-like_dom_sf"/>
</dbReference>
<sequence length="741" mass="79646">MTAQGRGDGMRREPLMERPESLFDIRLDPRDRSAAPPPEPPRPARKAAARPKAKAEPDMRPDPAPRRGRSEPPPRRPRRGGGGRLVFRLVKWGFILGVWALLALAGVIAYEASKLPSMQTLMIPKRPPTVTVQGADGKTIATRGDMGGVAVPIGELPPYLPKAFVAIEDQRFYSHFGLDPEGLARALVTNLTSRRLRQGGSTLTQQLAKNLFLTQERTASRKMQELVLALWLEHKFTKDQLLDLYLNRVYFGAGAYGVEAAAQRYFGKSARQVTLAEAAMLAGLVNSPSRLAPTRNLKGAQARANLVLAAMRDQKMITADMASTAQGRPAQLARSGMPDSSGYVADWVMDQLDSVLGDGELPGDVVVRTTIDPALQKAGEAALEDTLAKSGAKYGVGQGAIVVLDPDGGVKALIGGRSYADSQYNRAVTARRQPGSAFKPFIYLTAVEHGLTPESVREDAPIQLKGWRPENSTRDYRGPVTLTTALALSLNTVSVRLVLEFGPKAVVQTAHRMGISSNLDPNPSIALGTSEVSVLELAGAYTPFANGGLGVMPHVIDSVIGPDGKPLYERNVTGMGRVVASEYVAMMNHMMTQTLAAGTARRADLPGWEAAGKTGTSQDYRDAWFVGYTAKYVAAVWLGNDDSSPTKKASGANLPVEIWSRVMKAAHQGVPVAELPGGLRSYGFGGNGYGQPGATYLPPADLPDDRPPAVVGQMPPPPPQQEPPMTLDRWFAETFLGQGRR</sequence>
<organism evidence="19 20">
    <name type="scientific">Xanthobacter flavus</name>
    <dbReference type="NCBI Taxonomy" id="281"/>
    <lineage>
        <taxon>Bacteria</taxon>
        <taxon>Pseudomonadati</taxon>
        <taxon>Pseudomonadota</taxon>
        <taxon>Alphaproteobacteria</taxon>
        <taxon>Hyphomicrobiales</taxon>
        <taxon>Xanthobacteraceae</taxon>
        <taxon>Xanthobacter</taxon>
    </lineage>
</organism>
<evidence type="ECO:0000256" key="12">
    <source>
        <dbReference type="ARBA" id="ARBA00023316"/>
    </source>
</evidence>
<gene>
    <name evidence="19" type="primary">pbpC</name>
    <name evidence="19" type="ORF">XFLAVUS301_11400</name>
</gene>
<evidence type="ECO:0000256" key="4">
    <source>
        <dbReference type="ARBA" id="ARBA00022645"/>
    </source>
</evidence>
<keyword evidence="16" id="KW-0812">Transmembrane</keyword>
<comment type="similarity">
    <text evidence="2">In the C-terminal section; belongs to the transpeptidase family.</text>
</comment>
<evidence type="ECO:0000256" key="13">
    <source>
        <dbReference type="ARBA" id="ARBA00034000"/>
    </source>
</evidence>
<protein>
    <submittedName>
        <fullName evidence="19">Penicillin-binding protein</fullName>
    </submittedName>
</protein>
<dbReference type="Proteomes" id="UP001144397">
    <property type="component" value="Unassembled WGS sequence"/>
</dbReference>
<evidence type="ECO:0000256" key="9">
    <source>
        <dbReference type="ARBA" id="ARBA00022960"/>
    </source>
</evidence>
<dbReference type="EMBL" id="BSDO01000001">
    <property type="protein sequence ID" value="GLI21466.1"/>
    <property type="molecule type" value="Genomic_DNA"/>
</dbReference>
<dbReference type="GO" id="GO:0008658">
    <property type="term" value="F:penicillin binding"/>
    <property type="evidence" value="ECO:0007669"/>
    <property type="project" value="InterPro"/>
</dbReference>
<feature type="region of interest" description="Disordered" evidence="15">
    <location>
        <begin position="698"/>
        <end position="726"/>
    </location>
</feature>
<feature type="transmembrane region" description="Helical" evidence="16">
    <location>
        <begin position="85"/>
        <end position="110"/>
    </location>
</feature>
<comment type="pathway">
    <text evidence="1">Cell wall biogenesis; peptidoglycan biosynthesis.</text>
</comment>
<dbReference type="Pfam" id="PF00905">
    <property type="entry name" value="Transpeptidase"/>
    <property type="match status" value="1"/>
</dbReference>
<evidence type="ECO:0000259" key="18">
    <source>
        <dbReference type="Pfam" id="PF00912"/>
    </source>
</evidence>
<feature type="compositionally biased region" description="Basic and acidic residues" evidence="15">
    <location>
        <begin position="8"/>
        <end position="33"/>
    </location>
</feature>
<comment type="similarity">
    <text evidence="3">In the N-terminal section; belongs to the glycosyltransferase 51 family.</text>
</comment>
<evidence type="ECO:0000313" key="20">
    <source>
        <dbReference type="Proteomes" id="UP001144397"/>
    </source>
</evidence>
<dbReference type="GO" id="GO:0009252">
    <property type="term" value="P:peptidoglycan biosynthetic process"/>
    <property type="evidence" value="ECO:0007669"/>
    <property type="project" value="UniProtKB-KW"/>
</dbReference>
<dbReference type="FunFam" id="1.10.3810.10:FF:000001">
    <property type="entry name" value="Penicillin-binding protein 1A"/>
    <property type="match status" value="1"/>
</dbReference>
<dbReference type="GO" id="GO:0006508">
    <property type="term" value="P:proteolysis"/>
    <property type="evidence" value="ECO:0007669"/>
    <property type="project" value="UniProtKB-KW"/>
</dbReference>
<keyword evidence="16" id="KW-0472">Membrane</keyword>
<name>A0A9W6FIS2_XANFL</name>
<keyword evidence="10" id="KW-0573">Peptidoglycan synthesis</keyword>
<keyword evidence="12" id="KW-0961">Cell wall biogenesis/degradation</keyword>
<dbReference type="InterPro" id="IPR012338">
    <property type="entry name" value="Beta-lactam/transpept-like"/>
</dbReference>
<dbReference type="GO" id="GO:0071555">
    <property type="term" value="P:cell wall organization"/>
    <property type="evidence" value="ECO:0007669"/>
    <property type="project" value="UniProtKB-KW"/>
</dbReference>
<feature type="domain" description="Penicillin-binding protein transpeptidase" evidence="17">
    <location>
        <begin position="399"/>
        <end position="642"/>
    </location>
</feature>
<dbReference type="SUPFAM" id="SSF53955">
    <property type="entry name" value="Lysozyme-like"/>
    <property type="match status" value="1"/>
</dbReference>
<evidence type="ECO:0000256" key="2">
    <source>
        <dbReference type="ARBA" id="ARBA00007090"/>
    </source>
</evidence>
<accession>A0A9W6FIS2</accession>
<evidence type="ECO:0000256" key="15">
    <source>
        <dbReference type="SAM" id="MobiDB-lite"/>
    </source>
</evidence>
<dbReference type="InterPro" id="IPR036950">
    <property type="entry name" value="PBP_transglycosylase"/>
</dbReference>
<comment type="catalytic activity">
    <reaction evidence="14">
        <text>[GlcNAc-(1-&gt;4)-Mur2Ac(oyl-L-Ala-gamma-D-Glu-L-Lys-D-Ala-D-Ala)](n)-di-trans,octa-cis-undecaprenyl diphosphate + beta-D-GlcNAc-(1-&gt;4)-Mur2Ac(oyl-L-Ala-gamma-D-Glu-L-Lys-D-Ala-D-Ala)-di-trans,octa-cis-undecaprenyl diphosphate = [GlcNAc-(1-&gt;4)-Mur2Ac(oyl-L-Ala-gamma-D-Glu-L-Lys-D-Ala-D-Ala)](n+1)-di-trans,octa-cis-undecaprenyl diphosphate + di-trans,octa-cis-undecaprenyl diphosphate + H(+)</text>
        <dbReference type="Rhea" id="RHEA:23708"/>
        <dbReference type="Rhea" id="RHEA-COMP:9602"/>
        <dbReference type="Rhea" id="RHEA-COMP:9603"/>
        <dbReference type="ChEBI" id="CHEBI:15378"/>
        <dbReference type="ChEBI" id="CHEBI:58405"/>
        <dbReference type="ChEBI" id="CHEBI:60033"/>
        <dbReference type="ChEBI" id="CHEBI:78435"/>
        <dbReference type="EC" id="2.4.99.28"/>
    </reaction>
</comment>
<dbReference type="Gene3D" id="1.10.3810.10">
    <property type="entry name" value="Biosynthetic peptidoglycan transglycosylase-like"/>
    <property type="match status" value="1"/>
</dbReference>
<dbReference type="Gene3D" id="3.40.710.10">
    <property type="entry name" value="DD-peptidase/beta-lactamase superfamily"/>
    <property type="match status" value="1"/>
</dbReference>
<dbReference type="InterPro" id="IPR050396">
    <property type="entry name" value="Glycosyltr_51/Transpeptidase"/>
</dbReference>
<evidence type="ECO:0000256" key="3">
    <source>
        <dbReference type="ARBA" id="ARBA00007739"/>
    </source>
</evidence>
<evidence type="ECO:0000256" key="11">
    <source>
        <dbReference type="ARBA" id="ARBA00023268"/>
    </source>
</evidence>
<dbReference type="GO" id="GO:0030288">
    <property type="term" value="C:outer membrane-bounded periplasmic space"/>
    <property type="evidence" value="ECO:0007669"/>
    <property type="project" value="TreeGrafter"/>
</dbReference>
<feature type="region of interest" description="Disordered" evidence="15">
    <location>
        <begin position="1"/>
        <end position="82"/>
    </location>
</feature>
<comment type="caution">
    <text evidence="19">The sequence shown here is derived from an EMBL/GenBank/DDBJ whole genome shotgun (WGS) entry which is preliminary data.</text>
</comment>
<evidence type="ECO:0000256" key="10">
    <source>
        <dbReference type="ARBA" id="ARBA00022984"/>
    </source>
</evidence>
<keyword evidence="5" id="KW-0645">Protease</keyword>
<feature type="compositionally biased region" description="Basic and acidic residues" evidence="15">
    <location>
        <begin position="53"/>
        <end position="74"/>
    </location>
</feature>
<dbReference type="GO" id="GO:0008360">
    <property type="term" value="P:regulation of cell shape"/>
    <property type="evidence" value="ECO:0007669"/>
    <property type="project" value="UniProtKB-KW"/>
</dbReference>
<keyword evidence="16" id="KW-1133">Transmembrane helix</keyword>
<keyword evidence="6" id="KW-0328">Glycosyltransferase</keyword>
<feature type="domain" description="Glycosyl transferase family 51" evidence="18">
    <location>
        <begin position="148"/>
        <end position="311"/>
    </location>
</feature>
<dbReference type="Pfam" id="PF00912">
    <property type="entry name" value="Transgly"/>
    <property type="match status" value="1"/>
</dbReference>
<dbReference type="InterPro" id="IPR001460">
    <property type="entry name" value="PCN-bd_Tpept"/>
</dbReference>
<keyword evidence="9" id="KW-0133">Cell shape</keyword>
<reference evidence="19" key="1">
    <citation type="submission" date="2022-12" db="EMBL/GenBank/DDBJ databases">
        <title>Reference genome sequencing for broad-spectrum identification of bacterial and archaeal isolates by mass spectrometry.</title>
        <authorList>
            <person name="Sekiguchi Y."/>
            <person name="Tourlousse D.M."/>
        </authorList>
    </citation>
    <scope>NUCLEOTIDE SEQUENCE</scope>
    <source>
        <strain evidence="19">301</strain>
    </source>
</reference>
<feature type="compositionally biased region" description="Basic residues" evidence="15">
    <location>
        <begin position="43"/>
        <end position="52"/>
    </location>
</feature>
<dbReference type="GO" id="GO:0008955">
    <property type="term" value="F:peptidoglycan glycosyltransferase activity"/>
    <property type="evidence" value="ECO:0007669"/>
    <property type="project" value="UniProtKB-EC"/>
</dbReference>
<evidence type="ECO:0000256" key="14">
    <source>
        <dbReference type="ARBA" id="ARBA00049902"/>
    </source>
</evidence>
<dbReference type="SUPFAM" id="SSF56601">
    <property type="entry name" value="beta-lactamase/transpeptidase-like"/>
    <property type="match status" value="1"/>
</dbReference>
<dbReference type="PANTHER" id="PTHR32282">
    <property type="entry name" value="BINDING PROTEIN TRANSPEPTIDASE, PUTATIVE-RELATED"/>
    <property type="match status" value="1"/>
</dbReference>
<evidence type="ECO:0000256" key="7">
    <source>
        <dbReference type="ARBA" id="ARBA00022679"/>
    </source>
</evidence>
<keyword evidence="11" id="KW-0511">Multifunctional enzyme</keyword>
<keyword evidence="8" id="KW-0378">Hydrolase</keyword>
<evidence type="ECO:0000256" key="1">
    <source>
        <dbReference type="ARBA" id="ARBA00004752"/>
    </source>
</evidence>
<comment type="catalytic activity">
    <reaction evidence="13">
        <text>Preferential cleavage: (Ac)2-L-Lys-D-Ala-|-D-Ala. Also transpeptidation of peptidyl-alanyl moieties that are N-acyl substituents of D-alanine.</text>
        <dbReference type="EC" id="3.4.16.4"/>
    </reaction>
</comment>
<evidence type="ECO:0000313" key="19">
    <source>
        <dbReference type="EMBL" id="GLI21466.1"/>
    </source>
</evidence>